<dbReference type="Proteomes" id="UP000605086">
    <property type="component" value="Unassembled WGS sequence"/>
</dbReference>
<dbReference type="PROSITE" id="PS50268">
    <property type="entry name" value="CADHERIN_2"/>
    <property type="match status" value="1"/>
</dbReference>
<evidence type="ECO:0000256" key="4">
    <source>
        <dbReference type="SAM" id="MobiDB-lite"/>
    </source>
</evidence>
<evidence type="ECO:0000313" key="6">
    <source>
        <dbReference type="EMBL" id="NUB00232.1"/>
    </source>
</evidence>
<feature type="region of interest" description="Disordered" evidence="4">
    <location>
        <begin position="1"/>
        <end position="24"/>
    </location>
</feature>
<feature type="compositionally biased region" description="Low complexity" evidence="4">
    <location>
        <begin position="51"/>
        <end position="100"/>
    </location>
</feature>
<keyword evidence="3" id="KW-0106">Calcium</keyword>
<evidence type="ECO:0000256" key="2">
    <source>
        <dbReference type="ARBA" id="ARBA00022737"/>
    </source>
</evidence>
<dbReference type="InterPro" id="IPR015919">
    <property type="entry name" value="Cadherin-like_sf"/>
</dbReference>
<dbReference type="Pfam" id="PF17803">
    <property type="entry name" value="Cadherin_4"/>
    <property type="match status" value="2"/>
</dbReference>
<evidence type="ECO:0000256" key="3">
    <source>
        <dbReference type="ARBA" id="ARBA00022837"/>
    </source>
</evidence>
<dbReference type="Pfam" id="PF17963">
    <property type="entry name" value="Big_9"/>
    <property type="match status" value="2"/>
</dbReference>
<dbReference type="Gene3D" id="2.60.40.2030">
    <property type="match status" value="6"/>
</dbReference>
<dbReference type="NCBIfam" id="TIGR01965">
    <property type="entry name" value="VCBS_repeat"/>
    <property type="match status" value="4"/>
</dbReference>
<dbReference type="InterPro" id="IPR006644">
    <property type="entry name" value="Cadg"/>
</dbReference>
<gene>
    <name evidence="6" type="ORF">GBZ48_13135</name>
</gene>
<comment type="caution">
    <text evidence="6">The sequence shown here is derived from an EMBL/GenBank/DDBJ whole genome shotgun (WGS) entry which is preliminary data.</text>
</comment>
<dbReference type="Gene3D" id="2.60.40.1200">
    <property type="match status" value="1"/>
</dbReference>
<feature type="compositionally biased region" description="Polar residues" evidence="4">
    <location>
        <begin position="114"/>
        <end position="150"/>
    </location>
</feature>
<dbReference type="RefSeq" id="WP_174471470.1">
    <property type="nucleotide sequence ID" value="NZ_JAGINN010000005.1"/>
</dbReference>
<dbReference type="Pfam" id="PF03160">
    <property type="entry name" value="Calx-beta"/>
    <property type="match status" value="7"/>
</dbReference>
<dbReference type="SUPFAM" id="SSF49313">
    <property type="entry name" value="Cadherin-like"/>
    <property type="match status" value="1"/>
</dbReference>
<name>A0ABX2KHW5_9PROT</name>
<evidence type="ECO:0000259" key="5">
    <source>
        <dbReference type="PROSITE" id="PS50268"/>
    </source>
</evidence>
<sequence>MKTPPFVHRRALRRNGPSARRLEPRMMFDGAAVVDATAAVNDSPTAEHTEAAAAPVPVVDTQTATSQATQPAQTPTETAPSEASTQTSTASGAAPTSDTGNTQPSGIQPGEAEGNSSTTVAPATGQQSATSSDTTIHQTAEPDASSQSETTRQEAVLANATDVASADAAHLSAVEEQAKQAIASFLGSADGLDKLAALFPGAQTTPSADWMARAEALRGQVLNGSFNLTVQFVDGAAMGNYFAAFTASGPNGTPTILVNHDWWNAQADDSTRVRALVEEYGHAIDNRLNPGSDTAGDEGEAFSDKVLNISVNYVDEARIAVENDHKSVVIDGISYEVETATLSFLTAYKVYTGAGFLAEKEQNRHHFIDTSLGVTVITDGQLSSYFSGNDVVAKVSINGSDYYGWVSRPIKDQGIVRGFYFWYDANFGNLSTATQDGNMDGDRNAADNNAFILVVDQSYFNNLSVAGSFTDNGVTKTYKFVGSSSDRVDSALNSLVVPNRAPTPTNDSLTILEDSGAGTGNVLTNDSDADGNALAVTGFSINGSAGTLGQAFTIANVGQFTLSADGSYSFTPAANYAGPVPTITYTVSDGQVSATATLSIAITPVNDAPGGTDKTITMDEDTSHTFSAGEFGFTDSSDNPANSLQSVVITTLPSAGTLTLNGTAVTAGQEILATDLTKLKFAPATDAFGATYATFTFQVRDSGGTANGGIDLDPTPNTITFKVNNVNDAPVAVADTNAINEDTATVTGNVSTNDSDPDGDTRTVVAASGVGATTGTGPFVVVGRYGTLTLQTNGTYSYALDNTNAAVQALRQSTDVLSESFSYTIADPGNLTASSTLTITIRGVNDTPVAVNDYNIAKESIAGSGNYTNTDTTGYKATGNVLSNDTDKDAYSETKTVTGIFSTALGSTPAAASTNTYITLTSAPSSNSITGSIVYYLDNSSNKVFLKDVSNNNLSVSIYDSSTLQVKLSGIVSTSIPSGATLHFTNNTNSNNDIATSVYGSSTTQQPSASVVLDNAGTVYVGMSVQGTGIPAGTLVGSVNTSTNTITLKDSSNNAVAVLLGSNTSLSFTAAAGTTITGRYGTLTIAANGGYTYTPTANNANLNEGQQATETFSYRMQDSAGSTADATLTITVLGSGTNDPHAVADVNTIAENSTNVTGNVVTGTGSPLTGIDTTPSNTGTLSVTAARSSSNSSETAVGSGTQITGLYGTLTISSTGAYTYALNNSNAAVDALRLSSDTLTDVFFYRVTNSTALREDVTTLTITITGANDAPVAVADTAIARESGGYANGTVGVNPSGSVLINDTDVDNGDTRAVNAVQAGGSLTGSASAVSAGTSSSTGTAVAGSYGSLKLGADGGYVYTVDNSNATVQALAFGQTLTDSFTYRMVDSNGASSTATLTVTIQGANDAPANAVPSSGITVAESSSVALSGISVADVDDASLTVQLTVQNGTLTVGNLNGALVSSGTNGGATLTLTGTKAQLNSALGTLSYQGATDYSGIDLLTVQTTDSAGLVALSTVDVTVTADSRTLTVTGSTVNETSPYLLFKVDGTTGQKVTLALQSTGTGSGDATIGADLSPNLEYFNGTAWTAYTGGAVTIPTGDVLLVRTAVYGDSLYEGGETVKLVASNKAGANYNGTGTIIDDGTGAIYLSTNTSFTADTTGIAQYPDDDRPLTVNSISVNEASPYAVFTVSGNANQVVRLSLTDGTATSPADYGTGLQYYNGTAWVTYTPGSDLTMTGSTLLVRTSIANDSSYEGQEAFLLGVTKLSSGTTVYGTASIYDDGTGSVYLATNTTGTANVGTDTGYPSALDDDRSVSVSSPTVNEGSDYAIFTLTGNSGQTVTLTLENVSASINTSQTLKVWDGLDWVDYTTTGALPTFDANGKILVRVDIRAEQDAVYEGAETFKLKATLTGQTAAAEGIATIKDDGTGSVYLSTNTTGTANTSTDTGYPSYLDDDRAVTVNSITVNEASPYAVFTVSGSTNQVVRLSLTDGTATSTADFGTGLEYYTGTTWATYTAGSDVTMAGSTLLVRTSIVNDSTSEGSETFKLVVTRASSGTTAEGTATIRDDAAGDVYLATNTTGTANVSTDTGYPSYLDDDRAVTVNSISVNEASPYAVFTVSGGANQVVRLSLTDGTATNTADFGTGLEYYTGTTWATYTAGSDVTMTGSTLLVRTSIVNDSTSEGSETFKLVVTRASSGTTAEGTATIKDDGTGSVYLSTNTTGTANTSTDTGYPSYLDDDRAVTVSSISVNEASPYAVFTVSGSTNQVVRLSLTDGTATSTADFGTGLEYYNGTAWVSYTAGSDVTMTGSTLLVRTSIVNDSTYEGSETFKLVVTRASSGTTAEGTATIKDDGTGSVYLSTNTTGTANASTDTGYPAQLDDDRAVTVNSISVNEASPYAVFTVSGSANQVVRLSLTDGTATSTADFGAGLEYYNGTAWTSYTAGSDVTMTSGTLLVRTSIVNDSTYEGSETFKLVVTRASSGTTAEGTATIRDDAAGDVYLSTNTTGTANTGTDTGYPSYLDDDRAVTVNSISVNEASPYAVFTVSGGANQVVRLSLTDGTATSTADFGTGLEYYNGTAWTSYTAGSDVTMTGSTLLVRTSIVNDSTYEGSETFKLVVTRASSGTTAEGTATIKDDGTGSVYLSTNTTGIANTGTDTGYPAQLDDDRPTIAHVGDGTANSITVPEGQSAVFTVTLSNASAAAETFVLGLAGVTATSGTDFGIAPTFSNGVTYDATAGTISVPAGVTSFTVTIPTVDDGDVEANETFTLTIGASTGTATITDNDVAPTPSTVVVTPPVTPTVPEPPTIPVTPVVTVTPVTPTVPEVVTTPVTPTLPEVAPTPVTPTVPQVVATPVTPAVPQTTPAPIVVTEVPAAATPVVQSAPAPTPVALSPVVTPQPSAGFAPLVDPAIVPAEIGSANALPSRPDDAVRQNPQYELRVDKPIPDVLIPTGTGSIAYILPVDAFKHTDPNARVEMSAALIDGKPLPSWLKFDPVKGAFTGTPPEGYRGDLQVKVVARDGVGRQAETMVHLKVGDVPQRQTQLLGKPSLAQQLKGHGLHAWKADRERLIHQARETSLASRMSKSGGRLA</sequence>
<protein>
    <submittedName>
        <fullName evidence="6">Tandem-95 repeat protein</fullName>
    </submittedName>
</protein>
<dbReference type="InterPro" id="IPR010221">
    <property type="entry name" value="VCBS_dom"/>
</dbReference>
<accession>A0ABX2KHW5</accession>
<feature type="region of interest" description="Disordered" evidence="4">
    <location>
        <begin position="39"/>
        <end position="153"/>
    </location>
</feature>
<dbReference type="InterPro" id="IPR038081">
    <property type="entry name" value="CalX-like_sf"/>
</dbReference>
<dbReference type="EMBL" id="WHOS01000014">
    <property type="protein sequence ID" value="NUB00232.1"/>
    <property type="molecule type" value="Genomic_DNA"/>
</dbReference>
<evidence type="ECO:0000256" key="1">
    <source>
        <dbReference type="ARBA" id="ARBA00022729"/>
    </source>
</evidence>
<dbReference type="InterPro" id="IPR013783">
    <property type="entry name" value="Ig-like_fold"/>
</dbReference>
<proteinExistence type="predicted"/>
<dbReference type="InterPro" id="IPR002126">
    <property type="entry name" value="Cadherin-like_dom"/>
</dbReference>
<evidence type="ECO:0000313" key="7">
    <source>
        <dbReference type="Proteomes" id="UP000605086"/>
    </source>
</evidence>
<dbReference type="InterPro" id="IPR040853">
    <property type="entry name" value="RapA2_cadherin-like"/>
</dbReference>
<dbReference type="SUPFAM" id="SSF141072">
    <property type="entry name" value="CalX-like"/>
    <property type="match status" value="7"/>
</dbReference>
<organism evidence="6 7">
    <name type="scientific">Azospirillum melinis</name>
    <dbReference type="NCBI Taxonomy" id="328839"/>
    <lineage>
        <taxon>Bacteria</taxon>
        <taxon>Pseudomonadati</taxon>
        <taxon>Pseudomonadota</taxon>
        <taxon>Alphaproteobacteria</taxon>
        <taxon>Rhodospirillales</taxon>
        <taxon>Azospirillaceae</taxon>
        <taxon>Azospirillum</taxon>
    </lineage>
</organism>
<dbReference type="NCBIfam" id="NF012211">
    <property type="entry name" value="tand_rpt_95"/>
    <property type="match status" value="1"/>
</dbReference>
<reference evidence="6 7" key="1">
    <citation type="submission" date="2019-10" db="EMBL/GenBank/DDBJ databases">
        <title>Genome sequence of Azospirillum melinis.</title>
        <authorList>
            <person name="Ambrosini A."/>
            <person name="Sant'Anna F.H."/>
            <person name="Cassan F.D."/>
            <person name="Souza E.M."/>
            <person name="Passaglia L.M.P."/>
        </authorList>
    </citation>
    <scope>NUCLEOTIDE SEQUENCE [LARGE SCALE GENOMIC DNA]</scope>
    <source>
        <strain evidence="6 7">TMCY0552</strain>
    </source>
</reference>
<keyword evidence="2" id="KW-0677">Repeat</keyword>
<dbReference type="SMART" id="SM00736">
    <property type="entry name" value="CADG"/>
    <property type="match status" value="1"/>
</dbReference>
<keyword evidence="1" id="KW-0732">Signal</keyword>
<feature type="domain" description="Cadherin" evidence="5">
    <location>
        <begin position="503"/>
        <end position="611"/>
    </location>
</feature>
<keyword evidence="7" id="KW-1185">Reference proteome</keyword>
<dbReference type="Gene3D" id="2.60.40.10">
    <property type="entry name" value="Immunoglobulins"/>
    <property type="match status" value="3"/>
</dbReference>
<dbReference type="InterPro" id="IPR003644">
    <property type="entry name" value="Calx_beta"/>
</dbReference>